<keyword evidence="1" id="KW-0812">Transmembrane</keyword>
<protein>
    <submittedName>
        <fullName evidence="2">Uncharacterized protein</fullName>
    </submittedName>
</protein>
<dbReference type="Proteomes" id="UP000184476">
    <property type="component" value="Unassembled WGS sequence"/>
</dbReference>
<dbReference type="EMBL" id="FQVL01000001">
    <property type="protein sequence ID" value="SHE40082.1"/>
    <property type="molecule type" value="Genomic_DNA"/>
</dbReference>
<evidence type="ECO:0000256" key="1">
    <source>
        <dbReference type="SAM" id="Phobius"/>
    </source>
</evidence>
<proteinExistence type="predicted"/>
<keyword evidence="1" id="KW-1133">Transmembrane helix</keyword>
<reference evidence="2 3" key="1">
    <citation type="submission" date="2016-11" db="EMBL/GenBank/DDBJ databases">
        <authorList>
            <person name="Jaros S."/>
            <person name="Januszkiewicz K."/>
            <person name="Wedrychowicz H."/>
        </authorList>
    </citation>
    <scope>NUCLEOTIDE SEQUENCE [LARGE SCALE GENOMIC DNA]</scope>
    <source>
        <strain evidence="2 3">DSM 44666</strain>
    </source>
</reference>
<name>A0A1M4T6C7_9BACL</name>
<dbReference type="STRING" id="112248.SAMN05444392_101332"/>
<sequence length="49" mass="5639">MTLSSISILIGLLGIAIALNSWLIHKTKRELLLRIEKLEQQENRLKDKP</sequence>
<keyword evidence="3" id="KW-1185">Reference proteome</keyword>
<gene>
    <name evidence="2" type="ORF">SAMN05444392_101332</name>
</gene>
<organism evidence="2 3">
    <name type="scientific">Seinonella peptonophila</name>
    <dbReference type="NCBI Taxonomy" id="112248"/>
    <lineage>
        <taxon>Bacteria</taxon>
        <taxon>Bacillati</taxon>
        <taxon>Bacillota</taxon>
        <taxon>Bacilli</taxon>
        <taxon>Bacillales</taxon>
        <taxon>Thermoactinomycetaceae</taxon>
        <taxon>Seinonella</taxon>
    </lineage>
</organism>
<accession>A0A1M4T6C7</accession>
<evidence type="ECO:0000313" key="2">
    <source>
        <dbReference type="EMBL" id="SHE40082.1"/>
    </source>
</evidence>
<dbReference type="AlphaFoldDB" id="A0A1M4T6C7"/>
<keyword evidence="1" id="KW-0472">Membrane</keyword>
<evidence type="ECO:0000313" key="3">
    <source>
        <dbReference type="Proteomes" id="UP000184476"/>
    </source>
</evidence>
<feature type="transmembrane region" description="Helical" evidence="1">
    <location>
        <begin position="6"/>
        <end position="24"/>
    </location>
</feature>
<dbReference type="RefSeq" id="WP_175552247.1">
    <property type="nucleotide sequence ID" value="NZ_FQVL01000001.1"/>
</dbReference>